<feature type="signal peptide" evidence="1">
    <location>
        <begin position="1"/>
        <end position="16"/>
    </location>
</feature>
<feature type="chain" id="PRO_5002434785" description="Secreted protein" evidence="1">
    <location>
        <begin position="17"/>
        <end position="65"/>
    </location>
</feature>
<reference evidence="2" key="2">
    <citation type="journal article" date="2015" name="Fish Shellfish Immunol.">
        <title>Early steps in the European eel (Anguilla anguilla)-Vibrio vulnificus interaction in the gills: Role of the RtxA13 toxin.</title>
        <authorList>
            <person name="Callol A."/>
            <person name="Pajuelo D."/>
            <person name="Ebbesson L."/>
            <person name="Teles M."/>
            <person name="MacKenzie S."/>
            <person name="Amaro C."/>
        </authorList>
    </citation>
    <scope>NUCLEOTIDE SEQUENCE</scope>
</reference>
<evidence type="ECO:0008006" key="3">
    <source>
        <dbReference type="Google" id="ProtNLM"/>
    </source>
</evidence>
<reference evidence="2" key="1">
    <citation type="submission" date="2014-11" db="EMBL/GenBank/DDBJ databases">
        <authorList>
            <person name="Amaro Gonzalez C."/>
        </authorList>
    </citation>
    <scope>NUCLEOTIDE SEQUENCE</scope>
</reference>
<organism evidence="2">
    <name type="scientific">Anguilla anguilla</name>
    <name type="common">European freshwater eel</name>
    <name type="synonym">Muraena anguilla</name>
    <dbReference type="NCBI Taxonomy" id="7936"/>
    <lineage>
        <taxon>Eukaryota</taxon>
        <taxon>Metazoa</taxon>
        <taxon>Chordata</taxon>
        <taxon>Craniata</taxon>
        <taxon>Vertebrata</taxon>
        <taxon>Euteleostomi</taxon>
        <taxon>Actinopterygii</taxon>
        <taxon>Neopterygii</taxon>
        <taxon>Teleostei</taxon>
        <taxon>Anguilliformes</taxon>
        <taxon>Anguillidae</taxon>
        <taxon>Anguilla</taxon>
    </lineage>
</organism>
<sequence>MGCVFSLILFCHYVRAHKMRLPGNDCFFVFFALLCAFLSQSDCLCSEDYCDERCLTRSLERVKQV</sequence>
<dbReference type="EMBL" id="GBXM01013909">
    <property type="protein sequence ID" value="JAH94668.1"/>
    <property type="molecule type" value="Transcribed_RNA"/>
</dbReference>
<evidence type="ECO:0000313" key="2">
    <source>
        <dbReference type="EMBL" id="JAH94668.1"/>
    </source>
</evidence>
<accession>A0A0E9WYY9</accession>
<keyword evidence="1" id="KW-0732">Signal</keyword>
<proteinExistence type="predicted"/>
<dbReference type="AlphaFoldDB" id="A0A0E9WYY9"/>
<evidence type="ECO:0000256" key="1">
    <source>
        <dbReference type="SAM" id="SignalP"/>
    </source>
</evidence>
<name>A0A0E9WYY9_ANGAN</name>
<protein>
    <recommendedName>
        <fullName evidence="3">Secreted protein</fullName>
    </recommendedName>
</protein>